<dbReference type="HOGENOM" id="CLU_2974243_0_0_5"/>
<feature type="compositionally biased region" description="Polar residues" evidence="1">
    <location>
        <begin position="48"/>
        <end position="58"/>
    </location>
</feature>
<dbReference type="AlphaFoldDB" id="C7C7W8"/>
<dbReference type="Proteomes" id="UP000008070">
    <property type="component" value="Chromosome"/>
</dbReference>
<evidence type="ECO:0000313" key="2">
    <source>
        <dbReference type="EMBL" id="CAX21897.1"/>
    </source>
</evidence>
<dbReference type="EMBL" id="FP103042">
    <property type="protein sequence ID" value="CAX21897.1"/>
    <property type="molecule type" value="Genomic_DNA"/>
</dbReference>
<sequence>MCRPSCIEGPTDPRFEQRRNGNTSRLPRRPDARGLANPTGAPHVRGVNDTTPCQLWQG</sequence>
<gene>
    <name evidence="2" type="ORF">METD_I0228</name>
</gene>
<evidence type="ECO:0000313" key="3">
    <source>
        <dbReference type="Proteomes" id="UP000008070"/>
    </source>
</evidence>
<feature type="region of interest" description="Disordered" evidence="1">
    <location>
        <begin position="1"/>
        <end position="58"/>
    </location>
</feature>
<dbReference type="KEGG" id="mdi:METDI0228"/>
<protein>
    <submittedName>
        <fullName evidence="2">Uncharacterized protein</fullName>
    </submittedName>
</protein>
<name>C7C7W8_METED</name>
<proteinExistence type="predicted"/>
<reference evidence="3" key="1">
    <citation type="journal article" date="2009" name="PLoS ONE">
        <title>Methylobacterium genome sequences: a reference blueprint to investigate microbial metabolism of C1 compounds from natural and industrial sources.</title>
        <authorList>
            <person name="Vuilleumier S."/>
            <person name="Chistoserdova L."/>
            <person name="Lee M.-C."/>
            <person name="Bringel F."/>
            <person name="Lajus A."/>
            <person name="Zhou Y."/>
            <person name="Gourion B."/>
            <person name="Barbe V."/>
            <person name="Chang J."/>
            <person name="Cruveiller S."/>
            <person name="Dossat C."/>
            <person name="Gillett W."/>
            <person name="Gruffaz C."/>
            <person name="Haugen E."/>
            <person name="Hourcade E."/>
            <person name="Levy R."/>
            <person name="Mangenot S."/>
            <person name="Muller E."/>
            <person name="Nadalig T."/>
            <person name="Pagni M."/>
            <person name="Penny C."/>
            <person name="Peyraud R."/>
            <person name="Robinson D.G."/>
            <person name="Roche D."/>
            <person name="Rouy Z."/>
            <person name="Saenampechek C."/>
            <person name="Salvignol G."/>
            <person name="Vallenet D."/>
            <person name="Wu Z."/>
            <person name="Marx C.J."/>
            <person name="Vorholt J.A."/>
            <person name="Olson M.V."/>
            <person name="Kaul R."/>
            <person name="Weissenbach J."/>
            <person name="Medigue C."/>
            <person name="Lidstrom M.E."/>
        </authorList>
    </citation>
    <scope>NUCLEOTIDE SEQUENCE [LARGE SCALE GENOMIC DNA]</scope>
    <source>
        <strain evidence="3">DSM 6343 / CIP 106787 / DM4</strain>
    </source>
</reference>
<organism evidence="2 3">
    <name type="scientific">Methylorubrum extorquens (strain DSM 6343 / CIP 106787 / DM4)</name>
    <name type="common">Methylobacterium extorquens</name>
    <dbReference type="NCBI Taxonomy" id="661410"/>
    <lineage>
        <taxon>Bacteria</taxon>
        <taxon>Pseudomonadati</taxon>
        <taxon>Pseudomonadota</taxon>
        <taxon>Alphaproteobacteria</taxon>
        <taxon>Hyphomicrobiales</taxon>
        <taxon>Methylobacteriaceae</taxon>
        <taxon>Methylorubrum</taxon>
    </lineage>
</organism>
<accession>C7C7W8</accession>
<evidence type="ECO:0000256" key="1">
    <source>
        <dbReference type="SAM" id="MobiDB-lite"/>
    </source>
</evidence>